<evidence type="ECO:0000313" key="1">
    <source>
        <dbReference type="EMBL" id="SDB32064.1"/>
    </source>
</evidence>
<dbReference type="STRING" id="1732.SAMN02910417_02389"/>
<gene>
    <name evidence="1" type="ORF">SAMN02910417_02389</name>
</gene>
<organism evidence="1 2">
    <name type="scientific">Eubacterium oxidoreducens</name>
    <dbReference type="NCBI Taxonomy" id="1732"/>
    <lineage>
        <taxon>Bacteria</taxon>
        <taxon>Bacillati</taxon>
        <taxon>Bacillota</taxon>
        <taxon>Clostridia</taxon>
        <taxon>Eubacteriales</taxon>
        <taxon>Eubacteriaceae</taxon>
        <taxon>Eubacterium</taxon>
    </lineage>
</organism>
<protein>
    <recommendedName>
        <fullName evidence="3">Glycosyl transferases group 1</fullName>
    </recommendedName>
</protein>
<dbReference type="EMBL" id="FMXR01000019">
    <property type="protein sequence ID" value="SDB32064.1"/>
    <property type="molecule type" value="Genomic_DNA"/>
</dbReference>
<name>A0A1G6CGL4_EUBOX</name>
<sequence length="369" mass="42462">MCNTILFLRSRVLSYSSEEVFFKQMIKQFGKAGFQTKVCFLGAIETEEERLRGLIGKKYRAIVDINSTLPVVTVDGKYLLDLIDAPFYQVILDHPMHLDERLRALLGNYHVVCVDAGHAAYVKSHYPHIKSVQTMHYPGIKARNEIPFEQRTYKLLFAATYAPLDFFEEKIKGISEKIWVLSGEILEQMKAGAGFETAVEKVCKDRLLTPYKNLAPLSYVDRYIRAWEREHLVDAFLEYEIPLTVCGINWDLYPKASHKLLHWSGSCSYEKIIEMEANAKAILNLQPLFTEGLHDRGANAFANGCALITDGCSFLTEKMDDGYALFDVWKKEGYDRIRGLMTREEELKVLAQNGQEEWKKQNLKWMFSL</sequence>
<dbReference type="OrthoDB" id="5756516at2"/>
<proteinExistence type="predicted"/>
<dbReference type="AlphaFoldDB" id="A0A1G6CGL4"/>
<dbReference type="Proteomes" id="UP000199228">
    <property type="component" value="Unassembled WGS sequence"/>
</dbReference>
<reference evidence="1 2" key="1">
    <citation type="submission" date="2016-10" db="EMBL/GenBank/DDBJ databases">
        <authorList>
            <person name="de Groot N.N."/>
        </authorList>
    </citation>
    <scope>NUCLEOTIDE SEQUENCE [LARGE SCALE GENOMIC DNA]</scope>
    <source>
        <strain evidence="1 2">DSM 3217</strain>
    </source>
</reference>
<evidence type="ECO:0000313" key="2">
    <source>
        <dbReference type="Proteomes" id="UP000199228"/>
    </source>
</evidence>
<dbReference type="RefSeq" id="WP_090174584.1">
    <property type="nucleotide sequence ID" value="NZ_FMXR01000019.1"/>
</dbReference>
<evidence type="ECO:0008006" key="3">
    <source>
        <dbReference type="Google" id="ProtNLM"/>
    </source>
</evidence>
<accession>A0A1G6CGL4</accession>
<keyword evidence="2" id="KW-1185">Reference proteome</keyword>